<dbReference type="RefSeq" id="WP_068356117.1">
    <property type="nucleotide sequence ID" value="NZ_CP019337.1"/>
</dbReference>
<comment type="caution">
    <text evidence="1">The sequence shown here is derived from an EMBL/GenBank/DDBJ whole genome shotgun (WGS) entry which is preliminary data.</text>
</comment>
<dbReference type="Proteomes" id="UP000092612">
    <property type="component" value="Unassembled WGS sequence"/>
</dbReference>
<dbReference type="AlphaFoldDB" id="A0A1B8U6R0"/>
<dbReference type="EMBL" id="LSFL01000003">
    <property type="protein sequence ID" value="OBY67564.1"/>
    <property type="molecule type" value="Genomic_DNA"/>
</dbReference>
<proteinExistence type="predicted"/>
<protein>
    <submittedName>
        <fullName evidence="1">Uncharacterized protein</fullName>
    </submittedName>
</protein>
<reference evidence="2" key="1">
    <citation type="submission" date="2016-02" db="EMBL/GenBank/DDBJ databases">
        <title>Paenibacillus sp. LPB0068, isolated from Crassostrea gigas.</title>
        <authorList>
            <person name="Shin S.-K."/>
            <person name="Yi H."/>
        </authorList>
    </citation>
    <scope>NUCLEOTIDE SEQUENCE [LARGE SCALE GENOMIC DNA]</scope>
    <source>
        <strain evidence="2">KCTC 23969</strain>
    </source>
</reference>
<name>A0A1B8U6R0_9FLAO</name>
<dbReference type="STRING" id="996801.BW723_08390"/>
<dbReference type="OrthoDB" id="837641at2"/>
<organism evidence="1 2">
    <name type="scientific">Polaribacter reichenbachii</name>
    <dbReference type="NCBI Taxonomy" id="996801"/>
    <lineage>
        <taxon>Bacteria</taxon>
        <taxon>Pseudomonadati</taxon>
        <taxon>Bacteroidota</taxon>
        <taxon>Flavobacteriia</taxon>
        <taxon>Flavobacteriales</taxon>
        <taxon>Flavobacteriaceae</taxon>
    </lineage>
</organism>
<gene>
    <name evidence="1" type="ORF">LPB301_01100</name>
</gene>
<sequence length="196" mass="23136">MAKNYTFPILFDEIKSLSITDLKKLKYLQKNLSFNGNVYWKSRGESTGSISINTSLINDNNFVEFIYTCNDKSYNYKVDLVSIKSNLNNADIWYFKCKFTGIRCRKLHLINGRFQHRSILKTGMYSSQTRSKYYRSLEKVYGAYFESDNHYSELYSKHFKKYYNGKPTKKYLKLLEQINKAESIDKSDIESLLLSK</sequence>
<dbReference type="KEGG" id="prn:BW723_08390"/>
<keyword evidence="2" id="KW-1185">Reference proteome</keyword>
<evidence type="ECO:0000313" key="1">
    <source>
        <dbReference type="EMBL" id="OBY67564.1"/>
    </source>
</evidence>
<evidence type="ECO:0000313" key="2">
    <source>
        <dbReference type="Proteomes" id="UP000092612"/>
    </source>
</evidence>
<accession>A0A1B8U6R0</accession>